<evidence type="ECO:0000313" key="2">
    <source>
        <dbReference type="Proteomes" id="UP000000238"/>
    </source>
</evidence>
<reference evidence="1 2" key="1">
    <citation type="journal article" date="2005" name="Nucleic Acids Res.">
        <title>Genomic blueprint of Hahella chejuensis, a marine microbe producing an algicidal agent.</title>
        <authorList>
            <person name="Jeong H."/>
            <person name="Yim J.H."/>
            <person name="Lee C."/>
            <person name="Choi S.-H."/>
            <person name="Park Y.K."/>
            <person name="Yoon S.H."/>
            <person name="Hur C.-G."/>
            <person name="Kang H.-Y."/>
            <person name="Kim D."/>
            <person name="Lee H.H."/>
            <person name="Park K.H."/>
            <person name="Park S.-H."/>
            <person name="Park H.-S."/>
            <person name="Lee H.K."/>
            <person name="Oh T.K."/>
            <person name="Kim J.F."/>
        </authorList>
    </citation>
    <scope>NUCLEOTIDE SEQUENCE [LARGE SCALE GENOMIC DNA]</scope>
    <source>
        <strain evidence="1 2">KCTC 2396</strain>
    </source>
</reference>
<proteinExistence type="predicted"/>
<keyword evidence="2" id="KW-1185">Reference proteome</keyword>
<dbReference type="HOGENOM" id="CLU_105009_1_0_6"/>
<evidence type="ECO:0000313" key="1">
    <source>
        <dbReference type="EMBL" id="ABC33562.1"/>
    </source>
</evidence>
<dbReference type="Gene3D" id="3.15.10.40">
    <property type="entry name" value="Uncharacterised protein PF07273, DUF1439"/>
    <property type="match status" value="1"/>
</dbReference>
<dbReference type="AlphaFoldDB" id="Q2S712"/>
<dbReference type="STRING" id="349521.HCH_06945"/>
<dbReference type="Proteomes" id="UP000000238">
    <property type="component" value="Chromosome"/>
</dbReference>
<dbReference type="eggNOG" id="ENOG502ZACR">
    <property type="taxonomic scope" value="Bacteria"/>
</dbReference>
<protein>
    <recommendedName>
        <fullName evidence="3">Lipoprotein</fullName>
    </recommendedName>
</protein>
<name>Q2S712_HAHCH</name>
<evidence type="ECO:0008006" key="3">
    <source>
        <dbReference type="Google" id="ProtNLM"/>
    </source>
</evidence>
<dbReference type="KEGG" id="hch:HCH_06945"/>
<sequence length="211" mass="23488">MTRIYAIAPRVGILQDGRQRTLEIIHMKKLFLPILVLMSLLSGCAALSPFSISEATLESYMQEQVSRYDRLQLESGSPLSLALDKVDVTLGPEGRDVAVLELNGKVAVNALMAKLPVGVFLKVEGAPYYNSQEKAVYIRRLRLLDSRIDSPYFNGDFKPVTDNAMRFLAQMLETMPVYRLDDANLAGQFMSLTNMDLKVAPGKLVFVPSDK</sequence>
<organism evidence="1 2">
    <name type="scientific">Hahella chejuensis (strain KCTC 2396)</name>
    <dbReference type="NCBI Taxonomy" id="349521"/>
    <lineage>
        <taxon>Bacteria</taxon>
        <taxon>Pseudomonadati</taxon>
        <taxon>Pseudomonadota</taxon>
        <taxon>Gammaproteobacteria</taxon>
        <taxon>Oceanospirillales</taxon>
        <taxon>Hahellaceae</taxon>
        <taxon>Hahella</taxon>
    </lineage>
</organism>
<accession>Q2S712</accession>
<gene>
    <name evidence="1" type="ordered locus">HCH_06945</name>
</gene>
<dbReference type="InterPro" id="IPR010835">
    <property type="entry name" value="DUF1439"/>
</dbReference>
<dbReference type="Pfam" id="PF07273">
    <property type="entry name" value="DUF1439"/>
    <property type="match status" value="1"/>
</dbReference>
<dbReference type="EMBL" id="CP000155">
    <property type="protein sequence ID" value="ABC33562.1"/>
    <property type="molecule type" value="Genomic_DNA"/>
</dbReference>